<comment type="caution">
    <text evidence="2">The sequence shown here is derived from an EMBL/GenBank/DDBJ whole genome shotgun (WGS) entry which is preliminary data.</text>
</comment>
<dbReference type="InterPro" id="IPR040756">
    <property type="entry name" value="Peptidase_M61_N"/>
</dbReference>
<dbReference type="InterPro" id="IPR001478">
    <property type="entry name" value="PDZ"/>
</dbReference>
<organism evidence="2 3">
    <name type="scientific">Caenibius tardaugens NBRC 16725</name>
    <dbReference type="NCBI Taxonomy" id="1219035"/>
    <lineage>
        <taxon>Bacteria</taxon>
        <taxon>Pseudomonadati</taxon>
        <taxon>Pseudomonadota</taxon>
        <taxon>Alphaproteobacteria</taxon>
        <taxon>Sphingomonadales</taxon>
        <taxon>Erythrobacteraceae</taxon>
        <taxon>Caenibius</taxon>
    </lineage>
</organism>
<dbReference type="AlphaFoldDB" id="U2YID0"/>
<keyword evidence="2" id="KW-0645">Protease</keyword>
<proteinExistence type="predicted"/>
<dbReference type="Gene3D" id="2.60.40.3650">
    <property type="match status" value="1"/>
</dbReference>
<dbReference type="Gene3D" id="1.10.390.10">
    <property type="entry name" value="Neutral Protease Domain 2"/>
    <property type="match status" value="1"/>
</dbReference>
<dbReference type="EMBL" id="BASZ01000001">
    <property type="protein sequence ID" value="GAD47817.1"/>
    <property type="molecule type" value="Genomic_DNA"/>
</dbReference>
<dbReference type="Proteomes" id="UP000016568">
    <property type="component" value="Unassembled WGS sequence"/>
</dbReference>
<dbReference type="InterPro" id="IPR007963">
    <property type="entry name" value="Peptidase_M61_catalytic"/>
</dbReference>
<reference evidence="2 3" key="1">
    <citation type="submission" date="2013-09" db="EMBL/GenBank/DDBJ databases">
        <title>Whole genome shotgun sequence of Novosphingobium tardaugens NBRC 16725.</title>
        <authorList>
            <person name="Isaki S."/>
            <person name="Hosoyama A."/>
            <person name="Tsuchikane K."/>
            <person name="Katsumata H."/>
            <person name="Ando Y."/>
            <person name="Yamazaki S."/>
            <person name="Fujita N."/>
        </authorList>
    </citation>
    <scope>NUCLEOTIDE SEQUENCE [LARGE SCALE GENOMIC DNA]</scope>
    <source>
        <strain evidence="2 3">NBRC 16725</strain>
    </source>
</reference>
<keyword evidence="3" id="KW-1185">Reference proteome</keyword>
<evidence type="ECO:0000259" key="1">
    <source>
        <dbReference type="SMART" id="SM00228"/>
    </source>
</evidence>
<dbReference type="InterPro" id="IPR027268">
    <property type="entry name" value="Peptidase_M4/M1_CTD_sf"/>
</dbReference>
<dbReference type="SMART" id="SM00228">
    <property type="entry name" value="PDZ"/>
    <property type="match status" value="1"/>
</dbReference>
<sequence length="655" mass="73686">MDHCAANFFRPSHWNKFGFPRVYRCNLCFQDRAGRGPKRRAKRIPVRMREMAAIHLDVDASDTDHGIFRVVQTFHLQDVTPLTLTLAKWLPAYHAPHGAMDCLAGFAFTADGQPCRWSRDPRDPYRLHIDAPHDAQVLRAGFQSVTPTEAWQGRVVVSDDILRLDWEAVCLYPAGVSVDHLFVRPTLRLPQDWVWATALDAVQDHDGEIAFAPVNVRRLLDSPVMAGRHAHTEKLDAAVTLNIAADRSDQLPQDASVLEAHRQLVHEADAVFGHRPFARYDFLVSLSDQVSPMGLEHRASSECGVSATYFSNWDITTTEHDLLPHEYVHAWIGKYRVPQGNLQNDFSFMTDELMWVYEGLTQFYGYVLAARSGLISQAHVREALALVFATYNSRPGRQWRPLSDTEMDPIISGRQPKPWISWQRSEDYYGEGALVWLEIDAMLRDGTAGTSSLDDFCRRFFSPPEGGELYPPPVPYVRADVIDALHAILPYPWDAHLAERIDNIAPKAPYRGITLGGYELVWQHAPTDWLSHDQLYHQYFNFTYSLGMTVGIGAKIIDVVWDGPAFRAGLVSGIEILAVGNRAYSTAALQDAIDQAQTDGQPIAMTVRRFDRVKQVHLAWAGGQRYPTLAPSTMSGSRHLDALLTPHAKAGNRHV</sequence>
<accession>U2YID0</accession>
<dbReference type="Pfam" id="PF05299">
    <property type="entry name" value="Peptidase_M61"/>
    <property type="match status" value="1"/>
</dbReference>
<evidence type="ECO:0000313" key="2">
    <source>
        <dbReference type="EMBL" id="GAD47817.1"/>
    </source>
</evidence>
<keyword evidence="2" id="KW-0378">Hydrolase</keyword>
<keyword evidence="2" id="KW-0031">Aminopeptidase</keyword>
<protein>
    <submittedName>
        <fullName evidence="2">Putative glycyl aminopeptidase</fullName>
    </submittedName>
</protein>
<dbReference type="Pfam" id="PF17899">
    <property type="entry name" value="Peptidase_M61_N"/>
    <property type="match status" value="1"/>
</dbReference>
<name>U2YID0_9SPHN</name>
<evidence type="ECO:0000313" key="3">
    <source>
        <dbReference type="Proteomes" id="UP000016568"/>
    </source>
</evidence>
<gene>
    <name evidence="2" type="ORF">NT2_01_05910</name>
</gene>
<dbReference type="eggNOG" id="COG3975">
    <property type="taxonomic scope" value="Bacteria"/>
</dbReference>
<dbReference type="SUPFAM" id="SSF50156">
    <property type="entry name" value="PDZ domain-like"/>
    <property type="match status" value="1"/>
</dbReference>
<dbReference type="GO" id="GO:0004177">
    <property type="term" value="F:aminopeptidase activity"/>
    <property type="evidence" value="ECO:0007669"/>
    <property type="project" value="UniProtKB-KW"/>
</dbReference>
<feature type="domain" description="PDZ" evidence="1">
    <location>
        <begin position="544"/>
        <end position="611"/>
    </location>
</feature>
<dbReference type="Gene3D" id="2.30.42.10">
    <property type="match status" value="1"/>
</dbReference>
<dbReference type="PIRSF" id="PIRSF016493">
    <property type="entry name" value="Glycyl_aminpptds"/>
    <property type="match status" value="1"/>
</dbReference>
<dbReference type="InterPro" id="IPR024191">
    <property type="entry name" value="Peptidase_M61"/>
</dbReference>
<dbReference type="InterPro" id="IPR036034">
    <property type="entry name" value="PDZ_sf"/>
</dbReference>